<keyword evidence="5 8" id="KW-0378">Hydrolase</keyword>
<keyword evidence="8" id="KW-0800">Toxin</keyword>
<dbReference type="GO" id="GO:0004540">
    <property type="term" value="F:RNA nuclease activity"/>
    <property type="evidence" value="ECO:0007669"/>
    <property type="project" value="InterPro"/>
</dbReference>
<dbReference type="InterPro" id="IPR022907">
    <property type="entry name" value="VapC_family"/>
</dbReference>
<gene>
    <name evidence="8" type="primary">vapC</name>
    <name evidence="10" type="ORF">HLB23_34835</name>
</gene>
<evidence type="ECO:0000256" key="3">
    <source>
        <dbReference type="ARBA" id="ARBA00022722"/>
    </source>
</evidence>
<reference evidence="10 11" key="1">
    <citation type="submission" date="2020-05" db="EMBL/GenBank/DDBJ databases">
        <title>MicrobeNet Type strains.</title>
        <authorList>
            <person name="Nicholson A.C."/>
        </authorList>
    </citation>
    <scope>NUCLEOTIDE SEQUENCE [LARGE SCALE GENOMIC DNA]</scope>
    <source>
        <strain evidence="10 11">JCM 3224</strain>
    </source>
</reference>
<evidence type="ECO:0000313" key="11">
    <source>
        <dbReference type="Proteomes" id="UP000586827"/>
    </source>
</evidence>
<keyword evidence="3 8" id="KW-0540">Nuclease</keyword>
<comment type="similarity">
    <text evidence="7 8">Belongs to the PINc/VapC protein family.</text>
</comment>
<keyword evidence="4 8" id="KW-0479">Metal-binding</keyword>
<name>A0A849CGQ3_9NOCA</name>
<dbReference type="EC" id="3.1.-.-" evidence="8"/>
<dbReference type="Pfam" id="PF01850">
    <property type="entry name" value="PIN"/>
    <property type="match status" value="1"/>
</dbReference>
<dbReference type="GO" id="GO:0016787">
    <property type="term" value="F:hydrolase activity"/>
    <property type="evidence" value="ECO:0007669"/>
    <property type="project" value="UniProtKB-KW"/>
</dbReference>
<evidence type="ECO:0000256" key="5">
    <source>
        <dbReference type="ARBA" id="ARBA00022801"/>
    </source>
</evidence>
<dbReference type="GO" id="GO:0000287">
    <property type="term" value="F:magnesium ion binding"/>
    <property type="evidence" value="ECO:0007669"/>
    <property type="project" value="UniProtKB-UniRule"/>
</dbReference>
<comment type="caution">
    <text evidence="10">The sequence shown here is derived from an EMBL/GenBank/DDBJ whole genome shotgun (WGS) entry which is preliminary data.</text>
</comment>
<feature type="binding site" evidence="8">
    <location>
        <position position="105"/>
    </location>
    <ligand>
        <name>Mg(2+)</name>
        <dbReference type="ChEBI" id="CHEBI:18420"/>
    </ligand>
</feature>
<keyword evidence="11" id="KW-1185">Reference proteome</keyword>
<evidence type="ECO:0000256" key="6">
    <source>
        <dbReference type="ARBA" id="ARBA00022842"/>
    </source>
</evidence>
<dbReference type="CDD" id="cd18746">
    <property type="entry name" value="PIN_VapC4-5_FitB-like"/>
    <property type="match status" value="1"/>
</dbReference>
<dbReference type="InterPro" id="IPR050556">
    <property type="entry name" value="Type_II_TA_system_RNase"/>
</dbReference>
<dbReference type="RefSeq" id="WP_067528031.1">
    <property type="nucleotide sequence ID" value="NZ_JABELX010000017.1"/>
</dbReference>
<evidence type="ECO:0000256" key="1">
    <source>
        <dbReference type="ARBA" id="ARBA00001946"/>
    </source>
</evidence>
<feature type="domain" description="PIN" evidence="9">
    <location>
        <begin position="4"/>
        <end position="129"/>
    </location>
</feature>
<dbReference type="PANTHER" id="PTHR33653:SF1">
    <property type="entry name" value="RIBONUCLEASE VAPC2"/>
    <property type="match status" value="1"/>
</dbReference>
<protein>
    <recommendedName>
        <fullName evidence="8">Ribonuclease VapC</fullName>
        <shortName evidence="8">RNase VapC</shortName>
        <ecNumber evidence="8">3.1.-.-</ecNumber>
    </recommendedName>
    <alternativeName>
        <fullName evidence="8">Toxin VapC</fullName>
    </alternativeName>
</protein>
<evidence type="ECO:0000256" key="7">
    <source>
        <dbReference type="ARBA" id="ARBA00038093"/>
    </source>
</evidence>
<accession>A0A849CGQ3</accession>
<evidence type="ECO:0000259" key="9">
    <source>
        <dbReference type="Pfam" id="PF01850"/>
    </source>
</evidence>
<evidence type="ECO:0000256" key="8">
    <source>
        <dbReference type="HAMAP-Rule" id="MF_00265"/>
    </source>
</evidence>
<dbReference type="Proteomes" id="UP000586827">
    <property type="component" value="Unassembled WGS sequence"/>
</dbReference>
<dbReference type="GO" id="GO:0090729">
    <property type="term" value="F:toxin activity"/>
    <property type="evidence" value="ECO:0007669"/>
    <property type="project" value="UniProtKB-KW"/>
</dbReference>
<dbReference type="InterPro" id="IPR029060">
    <property type="entry name" value="PIN-like_dom_sf"/>
</dbReference>
<evidence type="ECO:0000313" key="10">
    <source>
        <dbReference type="EMBL" id="NNH74969.1"/>
    </source>
</evidence>
<feature type="binding site" evidence="8">
    <location>
        <position position="6"/>
    </location>
    <ligand>
        <name>Mg(2+)</name>
        <dbReference type="ChEBI" id="CHEBI:18420"/>
    </ligand>
</feature>
<keyword evidence="6 8" id="KW-0460">Magnesium</keyword>
<dbReference type="EMBL" id="JABELX010000017">
    <property type="protein sequence ID" value="NNH74969.1"/>
    <property type="molecule type" value="Genomic_DNA"/>
</dbReference>
<evidence type="ECO:0000256" key="2">
    <source>
        <dbReference type="ARBA" id="ARBA00022649"/>
    </source>
</evidence>
<comment type="function">
    <text evidence="8">Toxic component of a toxin-antitoxin (TA) system. An RNase.</text>
</comment>
<organism evidence="10 11">
    <name type="scientific">Nocardia uniformis</name>
    <dbReference type="NCBI Taxonomy" id="53432"/>
    <lineage>
        <taxon>Bacteria</taxon>
        <taxon>Bacillati</taxon>
        <taxon>Actinomycetota</taxon>
        <taxon>Actinomycetes</taxon>
        <taxon>Mycobacteriales</taxon>
        <taxon>Nocardiaceae</taxon>
        <taxon>Nocardia</taxon>
    </lineage>
</organism>
<dbReference type="HAMAP" id="MF_00265">
    <property type="entry name" value="VapC_Nob1"/>
    <property type="match status" value="1"/>
</dbReference>
<proteinExistence type="inferred from homology"/>
<comment type="cofactor">
    <cofactor evidence="1 8">
        <name>Mg(2+)</name>
        <dbReference type="ChEBI" id="CHEBI:18420"/>
    </cofactor>
</comment>
<dbReference type="PANTHER" id="PTHR33653">
    <property type="entry name" value="RIBONUCLEASE VAPC2"/>
    <property type="match status" value="1"/>
</dbReference>
<dbReference type="InterPro" id="IPR002716">
    <property type="entry name" value="PIN_dom"/>
</dbReference>
<dbReference type="AlphaFoldDB" id="A0A849CGQ3"/>
<dbReference type="SUPFAM" id="SSF88723">
    <property type="entry name" value="PIN domain-like"/>
    <property type="match status" value="1"/>
</dbReference>
<evidence type="ECO:0000256" key="4">
    <source>
        <dbReference type="ARBA" id="ARBA00022723"/>
    </source>
</evidence>
<sequence length="140" mass="15808">MNFLLDTNAVSEWVKPRPDHGLVGWLDAIDEDRTYLSVMTLGELRRGLDRLADGRRKERLARWLTDELSGRFEGRLLPIDEVVAQAWGRMRARTDLLGRSIDPIDGLFAATAEAHGLTLVTRNVRDFEATGVPIVNPWAQ</sequence>
<dbReference type="Gene3D" id="3.40.50.1010">
    <property type="entry name" value="5'-nuclease"/>
    <property type="match status" value="1"/>
</dbReference>
<keyword evidence="2 8" id="KW-1277">Toxin-antitoxin system</keyword>